<reference evidence="2 4" key="2">
    <citation type="journal article" date="2014" name="BMC Genomics">
        <title>An improved genome release (version Mt4.0) for the model legume Medicago truncatula.</title>
        <authorList>
            <person name="Tang H."/>
            <person name="Krishnakumar V."/>
            <person name="Bidwell S."/>
            <person name="Rosen B."/>
            <person name="Chan A."/>
            <person name="Zhou S."/>
            <person name="Gentzbittel L."/>
            <person name="Childs K.L."/>
            <person name="Yandell M."/>
            <person name="Gundlach H."/>
            <person name="Mayer K.F."/>
            <person name="Schwartz D.C."/>
            <person name="Town C.D."/>
        </authorList>
    </citation>
    <scope>GENOME REANNOTATION</scope>
    <source>
        <strain evidence="3 4">cv. Jemalong A17</strain>
    </source>
</reference>
<dbReference type="Proteomes" id="UP000002051">
    <property type="component" value="Chromosome 2"/>
</dbReference>
<accession>G7IQ12</accession>
<dbReference type="PANTHER" id="PTHR47074:SF48">
    <property type="entry name" value="POLYNUCLEOTIDYL TRANSFERASE, RIBONUCLEASE H-LIKE SUPERFAMILY PROTEIN"/>
    <property type="match status" value="1"/>
</dbReference>
<name>G7IQ12_MEDTR</name>
<dbReference type="InterPro" id="IPR052929">
    <property type="entry name" value="RNase_H-like_EbsB-rel"/>
</dbReference>
<dbReference type="GO" id="GO:0004523">
    <property type="term" value="F:RNA-DNA hybrid ribonuclease activity"/>
    <property type="evidence" value="ECO:0007669"/>
    <property type="project" value="InterPro"/>
</dbReference>
<dbReference type="AlphaFoldDB" id="G7IQ12"/>
<dbReference type="EMBL" id="CM001218">
    <property type="protein sequence ID" value="AES64554.1"/>
    <property type="molecule type" value="Genomic_DNA"/>
</dbReference>
<dbReference type="GO" id="GO:0003676">
    <property type="term" value="F:nucleic acid binding"/>
    <property type="evidence" value="ECO:0007669"/>
    <property type="project" value="InterPro"/>
</dbReference>
<reference evidence="2 4" key="1">
    <citation type="journal article" date="2011" name="Nature">
        <title>The Medicago genome provides insight into the evolution of rhizobial symbioses.</title>
        <authorList>
            <person name="Young N.D."/>
            <person name="Debelle F."/>
            <person name="Oldroyd G.E."/>
            <person name="Geurts R."/>
            <person name="Cannon S.B."/>
            <person name="Udvardi M.K."/>
            <person name="Benedito V.A."/>
            <person name="Mayer K.F."/>
            <person name="Gouzy J."/>
            <person name="Schoof H."/>
            <person name="Van de Peer Y."/>
            <person name="Proost S."/>
            <person name="Cook D.R."/>
            <person name="Meyers B.C."/>
            <person name="Spannagl M."/>
            <person name="Cheung F."/>
            <person name="De Mita S."/>
            <person name="Krishnakumar V."/>
            <person name="Gundlach H."/>
            <person name="Zhou S."/>
            <person name="Mudge J."/>
            <person name="Bharti A.K."/>
            <person name="Murray J.D."/>
            <person name="Naoumkina M.A."/>
            <person name="Rosen B."/>
            <person name="Silverstein K.A."/>
            <person name="Tang H."/>
            <person name="Rombauts S."/>
            <person name="Zhao P.X."/>
            <person name="Zhou P."/>
            <person name="Barbe V."/>
            <person name="Bardou P."/>
            <person name="Bechner M."/>
            <person name="Bellec A."/>
            <person name="Berger A."/>
            <person name="Berges H."/>
            <person name="Bidwell S."/>
            <person name="Bisseling T."/>
            <person name="Choisne N."/>
            <person name="Couloux A."/>
            <person name="Denny R."/>
            <person name="Deshpande S."/>
            <person name="Dai X."/>
            <person name="Doyle J.J."/>
            <person name="Dudez A.M."/>
            <person name="Farmer A.D."/>
            <person name="Fouteau S."/>
            <person name="Franken C."/>
            <person name="Gibelin C."/>
            <person name="Gish J."/>
            <person name="Goldstein S."/>
            <person name="Gonzalez A.J."/>
            <person name="Green P.J."/>
            <person name="Hallab A."/>
            <person name="Hartog M."/>
            <person name="Hua A."/>
            <person name="Humphray S.J."/>
            <person name="Jeong D.H."/>
            <person name="Jing Y."/>
            <person name="Jocker A."/>
            <person name="Kenton S.M."/>
            <person name="Kim D.J."/>
            <person name="Klee K."/>
            <person name="Lai H."/>
            <person name="Lang C."/>
            <person name="Lin S."/>
            <person name="Macmil S.L."/>
            <person name="Magdelenat G."/>
            <person name="Matthews L."/>
            <person name="McCorrison J."/>
            <person name="Monaghan E.L."/>
            <person name="Mun J.H."/>
            <person name="Najar F.Z."/>
            <person name="Nicholson C."/>
            <person name="Noirot C."/>
            <person name="O'Bleness M."/>
            <person name="Paule C.R."/>
            <person name="Poulain J."/>
            <person name="Prion F."/>
            <person name="Qin B."/>
            <person name="Qu C."/>
            <person name="Retzel E.F."/>
            <person name="Riddle C."/>
            <person name="Sallet E."/>
            <person name="Samain S."/>
            <person name="Samson N."/>
            <person name="Sanders I."/>
            <person name="Saurat O."/>
            <person name="Scarpelli C."/>
            <person name="Schiex T."/>
            <person name="Segurens B."/>
            <person name="Severin A.J."/>
            <person name="Sherrier D.J."/>
            <person name="Shi R."/>
            <person name="Sims S."/>
            <person name="Singer S.R."/>
            <person name="Sinharoy S."/>
            <person name="Sterck L."/>
            <person name="Viollet A."/>
            <person name="Wang B.B."/>
            <person name="Wang K."/>
            <person name="Wang M."/>
            <person name="Wang X."/>
            <person name="Warfsmann J."/>
            <person name="Weissenbach J."/>
            <person name="White D.D."/>
            <person name="White J.D."/>
            <person name="Wiley G.B."/>
            <person name="Wincker P."/>
            <person name="Xing Y."/>
            <person name="Yang L."/>
            <person name="Yao Z."/>
            <person name="Ying F."/>
            <person name="Zhai J."/>
            <person name="Zhou L."/>
            <person name="Zuber A."/>
            <person name="Denarie J."/>
            <person name="Dixon R.A."/>
            <person name="May G.D."/>
            <person name="Schwartz D.C."/>
            <person name="Rogers J."/>
            <person name="Quetier F."/>
            <person name="Town C.D."/>
            <person name="Roe B.A."/>
        </authorList>
    </citation>
    <scope>NUCLEOTIDE SEQUENCE [LARGE SCALE GENOMIC DNA]</scope>
    <source>
        <strain evidence="2">A17</strain>
        <strain evidence="3 4">cv. Jemalong A17</strain>
    </source>
</reference>
<dbReference type="PaxDb" id="3880-AES64554"/>
<evidence type="ECO:0000313" key="4">
    <source>
        <dbReference type="Proteomes" id="UP000002051"/>
    </source>
</evidence>
<protein>
    <recommendedName>
        <fullName evidence="1">RNase H type-1 domain-containing protein</fullName>
    </recommendedName>
</protein>
<dbReference type="CDD" id="cd06222">
    <property type="entry name" value="RNase_H_like"/>
    <property type="match status" value="1"/>
</dbReference>
<dbReference type="EnsemblPlants" id="AES64554">
    <property type="protein sequence ID" value="AES64554"/>
    <property type="gene ID" value="MTR_2g027020"/>
</dbReference>
<feature type="domain" description="RNase H type-1" evidence="1">
    <location>
        <begin position="22"/>
        <end position="135"/>
    </location>
</feature>
<gene>
    <name evidence="2" type="ordered locus">MTR_2g027020</name>
</gene>
<evidence type="ECO:0000313" key="2">
    <source>
        <dbReference type="EMBL" id="AES64554.1"/>
    </source>
</evidence>
<keyword evidence="4" id="KW-1185">Reference proteome</keyword>
<reference evidence="3" key="3">
    <citation type="submission" date="2015-04" db="UniProtKB">
        <authorList>
            <consortium name="EnsemblPlants"/>
        </authorList>
    </citation>
    <scope>IDENTIFICATION</scope>
    <source>
        <strain evidence="3">cv. Jemalong A17</strain>
    </source>
</reference>
<evidence type="ECO:0000259" key="1">
    <source>
        <dbReference type="Pfam" id="PF13456"/>
    </source>
</evidence>
<dbReference type="Pfam" id="PF13456">
    <property type="entry name" value="RVT_3"/>
    <property type="match status" value="1"/>
</dbReference>
<dbReference type="HOGENOM" id="CLU_1443054_0_0_1"/>
<sequence length="188" mass="21695">MSVGYRWKKLIYGRLKCSIDLCFSASTNKLGICTCIRDEEGCFVLAKSMWFTLLCSIDVGEALGLYHAIKWIHDLRLPNVDSKRVVDYFNRSNDDITEYGIIMDINIYYCSLYLTNSRVGFTRRQANEVVHELTNASTSLLSSRIFDDLPTCINNLIANEMYKHIFLKKSEAPHHHSYGSTKYKKLNK</sequence>
<dbReference type="InterPro" id="IPR044730">
    <property type="entry name" value="RNase_H-like_dom_plant"/>
</dbReference>
<dbReference type="InterPro" id="IPR002156">
    <property type="entry name" value="RNaseH_domain"/>
</dbReference>
<organism evidence="2 4">
    <name type="scientific">Medicago truncatula</name>
    <name type="common">Barrel medic</name>
    <name type="synonym">Medicago tribuloides</name>
    <dbReference type="NCBI Taxonomy" id="3880"/>
    <lineage>
        <taxon>Eukaryota</taxon>
        <taxon>Viridiplantae</taxon>
        <taxon>Streptophyta</taxon>
        <taxon>Embryophyta</taxon>
        <taxon>Tracheophyta</taxon>
        <taxon>Spermatophyta</taxon>
        <taxon>Magnoliopsida</taxon>
        <taxon>eudicotyledons</taxon>
        <taxon>Gunneridae</taxon>
        <taxon>Pentapetalae</taxon>
        <taxon>rosids</taxon>
        <taxon>fabids</taxon>
        <taxon>Fabales</taxon>
        <taxon>Fabaceae</taxon>
        <taxon>Papilionoideae</taxon>
        <taxon>50 kb inversion clade</taxon>
        <taxon>NPAAA clade</taxon>
        <taxon>Hologalegina</taxon>
        <taxon>IRL clade</taxon>
        <taxon>Trifolieae</taxon>
        <taxon>Medicago</taxon>
    </lineage>
</organism>
<evidence type="ECO:0000313" key="3">
    <source>
        <dbReference type="EnsemblPlants" id="AES64554"/>
    </source>
</evidence>
<dbReference type="PANTHER" id="PTHR47074">
    <property type="entry name" value="BNAC02G40300D PROTEIN"/>
    <property type="match status" value="1"/>
</dbReference>
<proteinExistence type="predicted"/>